<dbReference type="RefSeq" id="WP_106041540.1">
    <property type="nucleotide sequence ID" value="NZ_CALHZC010000082.1"/>
</dbReference>
<dbReference type="PANTHER" id="PTHR43133">
    <property type="entry name" value="RNA POLYMERASE ECF-TYPE SIGMA FACTO"/>
    <property type="match status" value="1"/>
</dbReference>
<dbReference type="InterPro" id="IPR007627">
    <property type="entry name" value="RNA_pol_sigma70_r2"/>
</dbReference>
<dbReference type="SUPFAM" id="SSF88659">
    <property type="entry name" value="Sigma3 and sigma4 domains of RNA polymerase sigma factors"/>
    <property type="match status" value="1"/>
</dbReference>
<evidence type="ECO:0000259" key="5">
    <source>
        <dbReference type="Pfam" id="PF04542"/>
    </source>
</evidence>
<dbReference type="Pfam" id="PF04542">
    <property type="entry name" value="Sigma70_r2"/>
    <property type="match status" value="1"/>
</dbReference>
<name>A0ABM6T8C9_9BACE</name>
<protein>
    <submittedName>
        <fullName evidence="7">RNA polymerase sigma-70 factor</fullName>
    </submittedName>
</protein>
<feature type="domain" description="RNA polymerase sigma-70 region 2" evidence="5">
    <location>
        <begin position="14"/>
        <end position="84"/>
    </location>
</feature>
<dbReference type="Gene3D" id="1.10.10.10">
    <property type="entry name" value="Winged helix-like DNA-binding domain superfamily/Winged helix DNA-binding domain"/>
    <property type="match status" value="1"/>
</dbReference>
<dbReference type="Proteomes" id="UP000238304">
    <property type="component" value="Chromosome"/>
</dbReference>
<keyword evidence="4" id="KW-0804">Transcription</keyword>
<dbReference type="PANTHER" id="PTHR43133:SF46">
    <property type="entry name" value="RNA POLYMERASE SIGMA-70 FACTOR ECF SUBFAMILY"/>
    <property type="match status" value="1"/>
</dbReference>
<sequence>MKETDSDIVLFNKLFNEYRARFVRFASTYVDDLMEAEDIVMEAMMYYWENRARIKSEKHPEILPYVYVFTAVKNKCLNHLRNRRYDQMLSEQIRKHEEWKLSVQMATLEACDPRELFSKEVREQVRHALAKLPETTRKIFIMHHFEEKTHREIAALMNLSVKGVEYHMTKAIRSLKKSLKHLLFSLLFM</sequence>
<evidence type="ECO:0000256" key="2">
    <source>
        <dbReference type="ARBA" id="ARBA00023015"/>
    </source>
</evidence>
<keyword evidence="3" id="KW-0731">Sigma factor</keyword>
<keyword evidence="8" id="KW-1185">Reference proteome</keyword>
<dbReference type="Gene3D" id="1.10.1740.10">
    <property type="match status" value="1"/>
</dbReference>
<proteinExistence type="inferred from homology"/>
<dbReference type="InterPro" id="IPR036388">
    <property type="entry name" value="WH-like_DNA-bd_sf"/>
</dbReference>
<dbReference type="EMBL" id="CP027231">
    <property type="protein sequence ID" value="AVM53154.1"/>
    <property type="molecule type" value="Genomic_DNA"/>
</dbReference>
<accession>A0ABM6T8C9</accession>
<gene>
    <name evidence="7" type="ORF">C4H11_09610</name>
</gene>
<comment type="similarity">
    <text evidence="1">Belongs to the sigma-70 factor family. ECF subfamily.</text>
</comment>
<dbReference type="NCBIfam" id="TIGR02937">
    <property type="entry name" value="sigma70-ECF"/>
    <property type="match status" value="1"/>
</dbReference>
<evidence type="ECO:0000256" key="3">
    <source>
        <dbReference type="ARBA" id="ARBA00023082"/>
    </source>
</evidence>
<dbReference type="InterPro" id="IPR039425">
    <property type="entry name" value="RNA_pol_sigma-70-like"/>
</dbReference>
<reference evidence="7 8" key="1">
    <citation type="submission" date="2018-02" db="EMBL/GenBank/DDBJ databases">
        <authorList>
            <person name="Holder M.E."/>
            <person name="Ajami N.J."/>
            <person name="Petrosino J.F."/>
        </authorList>
    </citation>
    <scope>NUCLEOTIDE SEQUENCE [LARGE SCALE GENOMIC DNA]</scope>
    <source>
        <strain evidence="7 8">ATCC 33285</strain>
    </source>
</reference>
<evidence type="ECO:0000313" key="7">
    <source>
        <dbReference type="EMBL" id="AVM53154.1"/>
    </source>
</evidence>
<evidence type="ECO:0000313" key="8">
    <source>
        <dbReference type="Proteomes" id="UP000238304"/>
    </source>
</evidence>
<feature type="domain" description="RNA polymerase sigma factor 70 region 4 type 2" evidence="6">
    <location>
        <begin position="122"/>
        <end position="175"/>
    </location>
</feature>
<evidence type="ECO:0000256" key="4">
    <source>
        <dbReference type="ARBA" id="ARBA00023163"/>
    </source>
</evidence>
<dbReference type="CDD" id="cd06171">
    <property type="entry name" value="Sigma70_r4"/>
    <property type="match status" value="1"/>
</dbReference>
<dbReference type="InterPro" id="IPR013324">
    <property type="entry name" value="RNA_pol_sigma_r3/r4-like"/>
</dbReference>
<dbReference type="InterPro" id="IPR014327">
    <property type="entry name" value="RNA_pol_sigma70_bacteroid"/>
</dbReference>
<keyword evidence="2" id="KW-0805">Transcription regulation</keyword>
<dbReference type="InterPro" id="IPR014284">
    <property type="entry name" value="RNA_pol_sigma-70_dom"/>
</dbReference>
<dbReference type="NCBIfam" id="TIGR02985">
    <property type="entry name" value="Sig70_bacteroi1"/>
    <property type="match status" value="1"/>
</dbReference>
<dbReference type="InterPro" id="IPR013325">
    <property type="entry name" value="RNA_pol_sigma_r2"/>
</dbReference>
<dbReference type="SUPFAM" id="SSF88946">
    <property type="entry name" value="Sigma2 domain of RNA polymerase sigma factors"/>
    <property type="match status" value="1"/>
</dbReference>
<dbReference type="InterPro" id="IPR013249">
    <property type="entry name" value="RNA_pol_sigma70_r4_t2"/>
</dbReference>
<dbReference type="Pfam" id="PF08281">
    <property type="entry name" value="Sigma70_r4_2"/>
    <property type="match status" value="1"/>
</dbReference>
<organism evidence="7 8">
    <name type="scientific">Bacteroides zoogleoformans</name>
    <dbReference type="NCBI Taxonomy" id="28119"/>
    <lineage>
        <taxon>Bacteria</taxon>
        <taxon>Pseudomonadati</taxon>
        <taxon>Bacteroidota</taxon>
        <taxon>Bacteroidia</taxon>
        <taxon>Bacteroidales</taxon>
        <taxon>Bacteroidaceae</taxon>
        <taxon>Bacteroides</taxon>
    </lineage>
</organism>
<evidence type="ECO:0000259" key="6">
    <source>
        <dbReference type="Pfam" id="PF08281"/>
    </source>
</evidence>
<evidence type="ECO:0000256" key="1">
    <source>
        <dbReference type="ARBA" id="ARBA00010641"/>
    </source>
</evidence>